<dbReference type="EMBL" id="JABCRI010000002">
    <property type="protein sequence ID" value="KAF8411312.1"/>
    <property type="molecule type" value="Genomic_DNA"/>
</dbReference>
<reference evidence="4 5" key="1">
    <citation type="submission" date="2020-04" db="EMBL/GenBank/DDBJ databases">
        <title>Plant Genome Project.</title>
        <authorList>
            <person name="Zhang R.-G."/>
        </authorList>
    </citation>
    <scope>NUCLEOTIDE SEQUENCE [LARGE SCALE GENOMIC DNA]</scope>
    <source>
        <strain evidence="4">YNK0</strain>
        <tissue evidence="4">Leaf</tissue>
    </source>
</reference>
<evidence type="ECO:0000256" key="1">
    <source>
        <dbReference type="ARBA" id="ARBA00022679"/>
    </source>
</evidence>
<dbReference type="InterPro" id="IPR023213">
    <property type="entry name" value="CAT-like_dom_sf"/>
</dbReference>
<dbReference type="PANTHER" id="PTHR31625">
    <property type="match status" value="1"/>
</dbReference>
<keyword evidence="2" id="KW-0012">Acyltransferase</keyword>
<dbReference type="AlphaFoldDB" id="A0A834ZRV0"/>
<dbReference type="OrthoDB" id="1862401at2759"/>
<dbReference type="GO" id="GO:0016747">
    <property type="term" value="F:acyltransferase activity, transferring groups other than amino-acyl groups"/>
    <property type="evidence" value="ECO:0007669"/>
    <property type="project" value="UniProtKB-ARBA"/>
</dbReference>
<evidence type="ECO:0000313" key="5">
    <source>
        <dbReference type="Proteomes" id="UP000655225"/>
    </source>
</evidence>
<dbReference type="InterPro" id="IPR051504">
    <property type="entry name" value="Plant_metabolite_acyltrans"/>
</dbReference>
<dbReference type="Gene3D" id="3.30.559.10">
    <property type="entry name" value="Chloramphenicol acetyltransferase-like domain"/>
    <property type="match status" value="1"/>
</dbReference>
<organism evidence="4 5">
    <name type="scientific">Tetracentron sinense</name>
    <name type="common">Spur-leaf</name>
    <dbReference type="NCBI Taxonomy" id="13715"/>
    <lineage>
        <taxon>Eukaryota</taxon>
        <taxon>Viridiplantae</taxon>
        <taxon>Streptophyta</taxon>
        <taxon>Embryophyta</taxon>
        <taxon>Tracheophyta</taxon>
        <taxon>Spermatophyta</taxon>
        <taxon>Magnoliopsida</taxon>
        <taxon>Trochodendrales</taxon>
        <taxon>Trochodendraceae</taxon>
        <taxon>Tetracentron</taxon>
    </lineage>
</organism>
<keyword evidence="5" id="KW-1185">Reference proteome</keyword>
<evidence type="ECO:0000256" key="3">
    <source>
        <dbReference type="SAM" id="MobiDB-lite"/>
    </source>
</evidence>
<proteinExistence type="predicted"/>
<accession>A0A834ZRV0</accession>
<feature type="compositionally biased region" description="Basic and acidic residues" evidence="3">
    <location>
        <begin position="254"/>
        <end position="273"/>
    </location>
</feature>
<keyword evidence="1" id="KW-0808">Transferase</keyword>
<dbReference type="Pfam" id="PF02458">
    <property type="entry name" value="Transferase"/>
    <property type="match status" value="1"/>
</dbReference>
<evidence type="ECO:0000313" key="4">
    <source>
        <dbReference type="EMBL" id="KAF8411312.1"/>
    </source>
</evidence>
<sequence>MTWPPESEKPVIQYVSGDSVSLTIAESDNDFYHLSGNLARDTKEFHPLLPSLSISDTLATVLAQQVTVFPNSGLCIGMVTHHAVADGQTATMFMKSWASICRSGDTGVLLECLPIYDRFLIKDTAGLEKIYLNELVKLKPNVSDTESKNRSLVIMDHRAPSDTVPKTCDIMGEDGVAVAMKVLSEAIRELESGGVMRGMEDELSLAHPTEQECSVLSIATSTTHIPVEDQWFLAPNISRSLRSPQNTSTAFTTGREDSLRRKEHITTERTRHN</sequence>
<protein>
    <submittedName>
        <fullName evidence="4">Uncharacterized protein</fullName>
    </submittedName>
</protein>
<comment type="caution">
    <text evidence="4">The sequence shown here is derived from an EMBL/GenBank/DDBJ whole genome shotgun (WGS) entry which is preliminary data.</text>
</comment>
<feature type="region of interest" description="Disordered" evidence="3">
    <location>
        <begin position="242"/>
        <end position="273"/>
    </location>
</feature>
<gene>
    <name evidence="4" type="ORF">HHK36_003859</name>
</gene>
<name>A0A834ZRV0_TETSI</name>
<dbReference type="Proteomes" id="UP000655225">
    <property type="component" value="Unassembled WGS sequence"/>
</dbReference>
<evidence type="ECO:0000256" key="2">
    <source>
        <dbReference type="ARBA" id="ARBA00023315"/>
    </source>
</evidence>
<feature type="compositionally biased region" description="Polar residues" evidence="3">
    <location>
        <begin position="242"/>
        <end position="252"/>
    </location>
</feature>